<keyword evidence="7" id="KW-1185">Reference proteome</keyword>
<keyword evidence="2 4" id="KW-0597">Phosphoprotein</keyword>
<dbReference type="PANTHER" id="PTHR44591">
    <property type="entry name" value="STRESS RESPONSE REGULATOR PROTEIN 1"/>
    <property type="match status" value="1"/>
</dbReference>
<dbReference type="SMART" id="SM00448">
    <property type="entry name" value="REC"/>
    <property type="match status" value="1"/>
</dbReference>
<reference evidence="7" key="1">
    <citation type="journal article" date="2010" name="Environ. Microbiol.">
        <title>The genome of Syntrophomonas wolfei: new insights into syntrophic metabolism and biohydrogen production.</title>
        <authorList>
            <person name="Sieber J.R."/>
            <person name="Sims D.R."/>
            <person name="Han C."/>
            <person name="Kim E."/>
            <person name="Lykidis A."/>
            <person name="Lapidus A.L."/>
            <person name="McDonnald E."/>
            <person name="Rohlin L."/>
            <person name="Culley D.E."/>
            <person name="Gunsalus R."/>
            <person name="McInerney M.J."/>
        </authorList>
    </citation>
    <scope>NUCLEOTIDE SEQUENCE [LARGE SCALE GENOMIC DNA]</scope>
    <source>
        <strain evidence="7">DSM 2245B / Goettingen</strain>
    </source>
</reference>
<dbReference type="CDD" id="cd00156">
    <property type="entry name" value="REC"/>
    <property type="match status" value="1"/>
</dbReference>
<dbReference type="Gene3D" id="3.40.50.2300">
    <property type="match status" value="1"/>
</dbReference>
<protein>
    <recommendedName>
        <fullName evidence="1">Stage 0 sporulation protein A homolog</fullName>
    </recommendedName>
</protein>
<evidence type="ECO:0000256" key="1">
    <source>
        <dbReference type="ARBA" id="ARBA00018672"/>
    </source>
</evidence>
<evidence type="ECO:0000256" key="2">
    <source>
        <dbReference type="ARBA" id="ARBA00022553"/>
    </source>
</evidence>
<proteinExistence type="predicted"/>
<dbReference type="HOGENOM" id="CLU_000445_69_15_9"/>
<evidence type="ECO:0000256" key="4">
    <source>
        <dbReference type="PROSITE-ProRule" id="PRU00169"/>
    </source>
</evidence>
<gene>
    <name evidence="6" type="ordered locus">Swol_0334</name>
</gene>
<dbReference type="PANTHER" id="PTHR44591:SF3">
    <property type="entry name" value="RESPONSE REGULATORY DOMAIN-CONTAINING PROTEIN"/>
    <property type="match status" value="1"/>
</dbReference>
<evidence type="ECO:0000313" key="6">
    <source>
        <dbReference type="EMBL" id="ABI67675.1"/>
    </source>
</evidence>
<dbReference type="AlphaFoldDB" id="Q0B029"/>
<evidence type="ECO:0000259" key="5">
    <source>
        <dbReference type="PROSITE" id="PS50110"/>
    </source>
</evidence>
<dbReference type="SUPFAM" id="SSF52172">
    <property type="entry name" value="CheY-like"/>
    <property type="match status" value="1"/>
</dbReference>
<feature type="domain" description="Response regulatory" evidence="5">
    <location>
        <begin position="2"/>
        <end position="118"/>
    </location>
</feature>
<dbReference type="InterPro" id="IPR001789">
    <property type="entry name" value="Sig_transdc_resp-reg_receiver"/>
</dbReference>
<name>Q0B029_SYNWW</name>
<dbReference type="EMBL" id="CP000448">
    <property type="protein sequence ID" value="ABI67675.1"/>
    <property type="molecule type" value="Genomic_DNA"/>
</dbReference>
<feature type="modified residue" description="4-aspartylphosphate" evidence="4">
    <location>
        <position position="53"/>
    </location>
</feature>
<dbReference type="STRING" id="335541.Swol_0334"/>
<dbReference type="PROSITE" id="PS50110">
    <property type="entry name" value="RESPONSE_REGULATORY"/>
    <property type="match status" value="1"/>
</dbReference>
<dbReference type="InterPro" id="IPR050595">
    <property type="entry name" value="Bact_response_regulator"/>
</dbReference>
<dbReference type="Pfam" id="PF00072">
    <property type="entry name" value="Response_reg"/>
    <property type="match status" value="1"/>
</dbReference>
<dbReference type="GO" id="GO:0000160">
    <property type="term" value="P:phosphorelay signal transduction system"/>
    <property type="evidence" value="ECO:0007669"/>
    <property type="project" value="InterPro"/>
</dbReference>
<dbReference type="KEGG" id="swo:Swol_0334"/>
<sequence length="124" mass="14131">MKILIVDDSQFFQGFLKKIFIKYLPEAELITANNGRDAYALYEQERPDFIITDLLMPEMNGQEFLQVVKQSNPQVKVIIISADIQKATREEVEKMGVLAYFNKPLNNEKAGELLALLKEGSYAS</sequence>
<dbReference type="eggNOG" id="COG2197">
    <property type="taxonomic scope" value="Bacteria"/>
</dbReference>
<dbReference type="InterPro" id="IPR011006">
    <property type="entry name" value="CheY-like_superfamily"/>
</dbReference>
<evidence type="ECO:0000256" key="3">
    <source>
        <dbReference type="ARBA" id="ARBA00024867"/>
    </source>
</evidence>
<dbReference type="RefSeq" id="WP_011639783.1">
    <property type="nucleotide sequence ID" value="NC_008346.1"/>
</dbReference>
<evidence type="ECO:0000313" key="7">
    <source>
        <dbReference type="Proteomes" id="UP000001968"/>
    </source>
</evidence>
<dbReference type="OrthoDB" id="1681561at2"/>
<organism evidence="6 7">
    <name type="scientific">Syntrophomonas wolfei subsp. wolfei (strain DSM 2245B / Goettingen)</name>
    <dbReference type="NCBI Taxonomy" id="335541"/>
    <lineage>
        <taxon>Bacteria</taxon>
        <taxon>Bacillati</taxon>
        <taxon>Bacillota</taxon>
        <taxon>Clostridia</taxon>
        <taxon>Eubacteriales</taxon>
        <taxon>Syntrophomonadaceae</taxon>
        <taxon>Syntrophomonas</taxon>
    </lineage>
</organism>
<dbReference type="Proteomes" id="UP000001968">
    <property type="component" value="Chromosome"/>
</dbReference>
<accession>Q0B029</accession>
<comment type="function">
    <text evidence="3">May play the central regulatory role in sporulation. It may be an element of the effector pathway responsible for the activation of sporulation genes in response to nutritional stress. Spo0A may act in concert with spo0H (a sigma factor) to control the expression of some genes that are critical to the sporulation process.</text>
</comment>